<keyword evidence="6" id="KW-0325">Glycoprotein</keyword>
<evidence type="ECO:0000313" key="20">
    <source>
        <dbReference type="Proteomes" id="UP000078397"/>
    </source>
</evidence>
<dbReference type="Pfam" id="PF05730">
    <property type="entry name" value="CFEM"/>
    <property type="match status" value="1"/>
</dbReference>
<keyword evidence="10 16" id="KW-0472">Membrane</keyword>
<comment type="similarity">
    <text evidence="4">Belongs to the RBT5 family.</text>
</comment>
<protein>
    <submittedName>
        <fullName evidence="19">Extracellular membrane protein, 8-cysteine region, CFEM</fullName>
    </submittedName>
</protein>
<keyword evidence="7 16" id="KW-0812">Transmembrane</keyword>
<gene>
    <name evidence="19" type="ORF">VFPPC_15736</name>
</gene>
<evidence type="ECO:0000256" key="4">
    <source>
        <dbReference type="ARBA" id="ARBA00010031"/>
    </source>
</evidence>
<feature type="transmembrane region" description="Helical" evidence="16">
    <location>
        <begin position="188"/>
        <end position="214"/>
    </location>
</feature>
<dbReference type="InterPro" id="IPR049326">
    <property type="entry name" value="Rhodopsin_dom_fungi"/>
</dbReference>
<dbReference type="Pfam" id="PF20684">
    <property type="entry name" value="Fung_rhodopsin"/>
    <property type="match status" value="1"/>
</dbReference>
<evidence type="ECO:0000256" key="1">
    <source>
        <dbReference type="ARBA" id="ARBA00004141"/>
    </source>
</evidence>
<dbReference type="GeneID" id="28857483"/>
<feature type="transmembrane region" description="Helical" evidence="16">
    <location>
        <begin position="307"/>
        <end position="326"/>
    </location>
</feature>
<feature type="transmembrane region" description="Helical" evidence="16">
    <location>
        <begin position="226"/>
        <end position="247"/>
    </location>
</feature>
<keyword evidence="8 17" id="KW-0732">Signal</keyword>
<dbReference type="PANTHER" id="PTHR33048:SF143">
    <property type="entry name" value="EXTRACELLULAR MEMBRANE PROTEIN CFEM DOMAIN-CONTAINING PROTEIN-RELATED"/>
    <property type="match status" value="1"/>
</dbReference>
<evidence type="ECO:0000256" key="6">
    <source>
        <dbReference type="ARBA" id="ARBA00022622"/>
    </source>
</evidence>
<feature type="transmembrane region" description="Helical" evidence="16">
    <location>
        <begin position="346"/>
        <end position="371"/>
    </location>
</feature>
<organism evidence="19 20">
    <name type="scientific">Pochonia chlamydosporia 170</name>
    <dbReference type="NCBI Taxonomy" id="1380566"/>
    <lineage>
        <taxon>Eukaryota</taxon>
        <taxon>Fungi</taxon>
        <taxon>Dikarya</taxon>
        <taxon>Ascomycota</taxon>
        <taxon>Pezizomycotina</taxon>
        <taxon>Sordariomycetes</taxon>
        <taxon>Hypocreomycetidae</taxon>
        <taxon>Hypocreales</taxon>
        <taxon>Clavicipitaceae</taxon>
        <taxon>Pochonia</taxon>
    </lineage>
</organism>
<feature type="transmembrane region" description="Helical" evidence="16">
    <location>
        <begin position="273"/>
        <end position="295"/>
    </location>
</feature>
<evidence type="ECO:0000256" key="7">
    <source>
        <dbReference type="ARBA" id="ARBA00022692"/>
    </source>
</evidence>
<dbReference type="GO" id="GO:0098552">
    <property type="term" value="C:side of membrane"/>
    <property type="evidence" value="ECO:0007669"/>
    <property type="project" value="UniProtKB-KW"/>
</dbReference>
<comment type="caution">
    <text evidence="19">The sequence shown here is derived from an EMBL/GenBank/DDBJ whole genome shotgun (WGS) entry which is preliminary data.</text>
</comment>
<feature type="binding site" description="axial binding residue" evidence="14">
    <location>
        <position position="61"/>
    </location>
    <ligand>
        <name>heme</name>
        <dbReference type="ChEBI" id="CHEBI:30413"/>
    </ligand>
    <ligandPart>
        <name>Fe</name>
        <dbReference type="ChEBI" id="CHEBI:18248"/>
    </ligandPart>
</feature>
<keyword evidence="6" id="KW-0336">GPI-anchor</keyword>
<comment type="caution">
    <text evidence="14">Lacks conserved residue(s) required for the propagation of feature annotation.</text>
</comment>
<evidence type="ECO:0000256" key="11">
    <source>
        <dbReference type="ARBA" id="ARBA00023157"/>
    </source>
</evidence>
<evidence type="ECO:0000256" key="15">
    <source>
        <dbReference type="SAM" id="MobiDB-lite"/>
    </source>
</evidence>
<feature type="region of interest" description="Disordered" evidence="15">
    <location>
        <begin position="382"/>
        <end position="401"/>
    </location>
</feature>
<dbReference type="AlphaFoldDB" id="A0A179FRX4"/>
<evidence type="ECO:0000256" key="12">
    <source>
        <dbReference type="ARBA" id="ARBA00023288"/>
    </source>
</evidence>
<keyword evidence="14" id="KW-0408">Iron</keyword>
<evidence type="ECO:0000256" key="5">
    <source>
        <dbReference type="ARBA" id="ARBA00022525"/>
    </source>
</evidence>
<evidence type="ECO:0000256" key="9">
    <source>
        <dbReference type="ARBA" id="ARBA00022989"/>
    </source>
</evidence>
<feature type="domain" description="CFEM" evidence="18">
    <location>
        <begin position="15"/>
        <end position="128"/>
    </location>
</feature>
<feature type="chain" id="PRO_5008101989" evidence="17">
    <location>
        <begin position="22"/>
        <end position="436"/>
    </location>
</feature>
<keyword evidence="12" id="KW-0449">Lipoprotein</keyword>
<dbReference type="GO" id="GO:0046872">
    <property type="term" value="F:metal ion binding"/>
    <property type="evidence" value="ECO:0007669"/>
    <property type="project" value="UniProtKB-UniRule"/>
</dbReference>
<dbReference type="OrthoDB" id="2496787at2759"/>
<dbReference type="SMART" id="SM00747">
    <property type="entry name" value="CFEM"/>
    <property type="match status" value="1"/>
</dbReference>
<sequence>MRLKIGFAFLSALTLPYLCLGSANTSVPSAAELVASLTTVPKCALNCLAQSVTKAQCGLQDPQCICVDKYVAIESAGTPCILKACNLTDALFTKNVTESVCNRPIRDKSGRYDAMNITMGVITALLVVIRLGFKKFFSYRRELGADDWVILGTVVIGIPCTIINKVGLTANGLGKDVWTLPPDELTRFVMYFYIMEVLYLAEMSIIKLSLSLFYLYIFPGTTIRRLLLGTAIFNVIFGFTFVTTGIFQCTPVSRYWTQYVDSNSTGRCININLFAWIHAALNIAVDVWMIALPLSQIKRLELHWKKKIGVTFMFLIGTFVTVVSILRLQSLINFANSTNPTWDNWIVGWWSTIEVNVGMICTCLPTVRLILVRAAPRIFSTNMSSNKSHPTHNGTRDRYSRNSNMMGHKQIELASIETNIIDVGEKPKKGKGFFGA</sequence>
<evidence type="ECO:0000256" key="10">
    <source>
        <dbReference type="ARBA" id="ARBA00023136"/>
    </source>
</evidence>
<dbReference type="InterPro" id="IPR052337">
    <property type="entry name" value="SAT4-like"/>
</dbReference>
<comment type="similarity">
    <text evidence="13">Belongs to the SAT4 family.</text>
</comment>
<evidence type="ECO:0000256" key="17">
    <source>
        <dbReference type="SAM" id="SignalP"/>
    </source>
</evidence>
<dbReference type="KEGG" id="pchm:VFPPC_15736"/>
<comment type="subcellular location">
    <subcellularLocation>
        <location evidence="2">Membrane</location>
        <topology evidence="2">Lipid-anchor</topology>
        <topology evidence="2">GPI-anchor</topology>
    </subcellularLocation>
    <subcellularLocation>
        <location evidence="1">Membrane</location>
        <topology evidence="1">Multi-pass membrane protein</topology>
    </subcellularLocation>
    <subcellularLocation>
        <location evidence="3">Secreted</location>
    </subcellularLocation>
</comment>
<dbReference type="RefSeq" id="XP_018144683.1">
    <property type="nucleotide sequence ID" value="XM_018293489.1"/>
</dbReference>
<evidence type="ECO:0000256" key="3">
    <source>
        <dbReference type="ARBA" id="ARBA00004613"/>
    </source>
</evidence>
<feature type="signal peptide" evidence="17">
    <location>
        <begin position="1"/>
        <end position="21"/>
    </location>
</feature>
<evidence type="ECO:0000256" key="2">
    <source>
        <dbReference type="ARBA" id="ARBA00004589"/>
    </source>
</evidence>
<dbReference type="EMBL" id="LSBJ02000003">
    <property type="protein sequence ID" value="OAQ67833.1"/>
    <property type="molecule type" value="Genomic_DNA"/>
</dbReference>
<dbReference type="Proteomes" id="UP000078397">
    <property type="component" value="Unassembled WGS sequence"/>
</dbReference>
<evidence type="ECO:0000259" key="18">
    <source>
        <dbReference type="PROSITE" id="PS52012"/>
    </source>
</evidence>
<proteinExistence type="inferred from homology"/>
<dbReference type="InterPro" id="IPR008427">
    <property type="entry name" value="Extracellular_membr_CFEM_dom"/>
</dbReference>
<keyword evidence="20" id="KW-1185">Reference proteome</keyword>
<keyword evidence="14" id="KW-0479">Metal-binding</keyword>
<dbReference type="GO" id="GO:0005576">
    <property type="term" value="C:extracellular region"/>
    <property type="evidence" value="ECO:0007669"/>
    <property type="project" value="UniProtKB-SubCell"/>
</dbReference>
<feature type="compositionally biased region" description="Polar residues" evidence="15">
    <location>
        <begin position="382"/>
        <end position="393"/>
    </location>
</feature>
<dbReference type="PANTHER" id="PTHR33048">
    <property type="entry name" value="PTH11-LIKE INTEGRAL MEMBRANE PROTEIN (AFU_ORTHOLOGUE AFUA_5G11245)"/>
    <property type="match status" value="1"/>
</dbReference>
<keyword evidence="11 14" id="KW-1015">Disulfide bond</keyword>
<evidence type="ECO:0000256" key="14">
    <source>
        <dbReference type="PROSITE-ProRule" id="PRU01356"/>
    </source>
</evidence>
<feature type="transmembrane region" description="Helical" evidence="16">
    <location>
        <begin position="114"/>
        <end position="133"/>
    </location>
</feature>
<keyword evidence="14" id="KW-0349">Heme</keyword>
<feature type="disulfide bond" evidence="14">
    <location>
        <begin position="57"/>
        <end position="64"/>
    </location>
</feature>
<keyword evidence="5" id="KW-0964">Secreted</keyword>
<evidence type="ECO:0000256" key="16">
    <source>
        <dbReference type="SAM" id="Phobius"/>
    </source>
</evidence>
<accession>A0A179FRX4</accession>
<evidence type="ECO:0000256" key="8">
    <source>
        <dbReference type="ARBA" id="ARBA00022729"/>
    </source>
</evidence>
<feature type="transmembrane region" description="Helical" evidence="16">
    <location>
        <begin position="145"/>
        <end position="168"/>
    </location>
</feature>
<reference evidence="19 20" key="1">
    <citation type="journal article" date="2016" name="PLoS Pathog.">
        <title>Biosynthesis of antibiotic leucinostatins in bio-control fungus Purpureocillium lilacinum and their inhibition on phytophthora revealed by genome mining.</title>
        <authorList>
            <person name="Wang G."/>
            <person name="Liu Z."/>
            <person name="Lin R."/>
            <person name="Li E."/>
            <person name="Mao Z."/>
            <person name="Ling J."/>
            <person name="Yang Y."/>
            <person name="Yin W.B."/>
            <person name="Xie B."/>
        </authorList>
    </citation>
    <scope>NUCLEOTIDE SEQUENCE [LARGE SCALE GENOMIC DNA]</scope>
    <source>
        <strain evidence="19">170</strain>
    </source>
</reference>
<evidence type="ECO:0000256" key="13">
    <source>
        <dbReference type="ARBA" id="ARBA00038359"/>
    </source>
</evidence>
<dbReference type="STRING" id="1380566.A0A179FRX4"/>
<name>A0A179FRX4_METCM</name>
<evidence type="ECO:0000313" key="19">
    <source>
        <dbReference type="EMBL" id="OAQ67833.1"/>
    </source>
</evidence>
<keyword evidence="9 16" id="KW-1133">Transmembrane helix</keyword>
<dbReference type="PROSITE" id="PS52012">
    <property type="entry name" value="CFEM"/>
    <property type="match status" value="1"/>
</dbReference>